<accession>A0A5C1ALR3</accession>
<protein>
    <submittedName>
        <fullName evidence="1">Uncharacterized protein</fullName>
    </submittedName>
</protein>
<gene>
    <name evidence="1" type="ORF">PX52LOC_04859</name>
</gene>
<dbReference type="AlphaFoldDB" id="A0A5C1ALR3"/>
<sequence length="117" mass="13737">MDNERVEYVVEGDLKLGETGWLEETDLVLTDTKLCYGGRKHRDVILKLTPQQWKTLARLATEQERECYITEVAESEMAEYRARQGEDYEEFKLGLIHKLGLDDVPNERLPYCLKSRR</sequence>
<evidence type="ECO:0000313" key="1">
    <source>
        <dbReference type="EMBL" id="QEL17848.1"/>
    </source>
</evidence>
<name>A0A5C1ALR3_9BACT</name>
<proteinExistence type="predicted"/>
<reference evidence="2" key="1">
    <citation type="submission" date="2019-08" db="EMBL/GenBank/DDBJ databases">
        <title>Limnoglobus roseus gen. nov., sp. nov., a novel freshwater planctomycete with a giant genome from the family Gemmataceae.</title>
        <authorList>
            <person name="Kulichevskaya I.S."/>
            <person name="Naumoff D.G."/>
            <person name="Miroshnikov K."/>
            <person name="Ivanova A."/>
            <person name="Philippov D.A."/>
            <person name="Hakobyan A."/>
            <person name="Rijpstra I.C."/>
            <person name="Sinninghe Damste J.S."/>
            <person name="Liesack W."/>
            <person name="Dedysh S.N."/>
        </authorList>
    </citation>
    <scope>NUCLEOTIDE SEQUENCE [LARGE SCALE GENOMIC DNA]</scope>
    <source>
        <strain evidence="2">PX52</strain>
    </source>
</reference>
<organism evidence="1 2">
    <name type="scientific">Limnoglobus roseus</name>
    <dbReference type="NCBI Taxonomy" id="2598579"/>
    <lineage>
        <taxon>Bacteria</taxon>
        <taxon>Pseudomonadati</taxon>
        <taxon>Planctomycetota</taxon>
        <taxon>Planctomycetia</taxon>
        <taxon>Gemmatales</taxon>
        <taxon>Gemmataceae</taxon>
        <taxon>Limnoglobus</taxon>
    </lineage>
</organism>
<evidence type="ECO:0000313" key="2">
    <source>
        <dbReference type="Proteomes" id="UP000324974"/>
    </source>
</evidence>
<keyword evidence="2" id="KW-1185">Reference proteome</keyword>
<dbReference type="KEGG" id="lrs:PX52LOC_04859"/>
<dbReference type="RefSeq" id="WP_149112406.1">
    <property type="nucleotide sequence ID" value="NZ_CP042425.1"/>
</dbReference>
<dbReference type="EMBL" id="CP042425">
    <property type="protein sequence ID" value="QEL17848.1"/>
    <property type="molecule type" value="Genomic_DNA"/>
</dbReference>
<dbReference type="Proteomes" id="UP000324974">
    <property type="component" value="Chromosome"/>
</dbReference>